<dbReference type="AlphaFoldDB" id="A0A382JIP4"/>
<evidence type="ECO:0000256" key="1">
    <source>
        <dbReference type="SAM" id="MobiDB-lite"/>
    </source>
</evidence>
<evidence type="ECO:0000313" key="2">
    <source>
        <dbReference type="EMBL" id="SVC11588.1"/>
    </source>
</evidence>
<reference evidence="2" key="1">
    <citation type="submission" date="2018-05" db="EMBL/GenBank/DDBJ databases">
        <authorList>
            <person name="Lanie J.A."/>
            <person name="Ng W.-L."/>
            <person name="Kazmierczak K.M."/>
            <person name="Andrzejewski T.M."/>
            <person name="Davidsen T.M."/>
            <person name="Wayne K.J."/>
            <person name="Tettelin H."/>
            <person name="Glass J.I."/>
            <person name="Rusch D."/>
            <person name="Podicherti R."/>
            <person name="Tsui H.-C.T."/>
            <person name="Winkler M.E."/>
        </authorList>
    </citation>
    <scope>NUCLEOTIDE SEQUENCE</scope>
</reference>
<accession>A0A382JIP4</accession>
<feature type="region of interest" description="Disordered" evidence="1">
    <location>
        <begin position="1"/>
        <end position="33"/>
    </location>
</feature>
<protein>
    <submittedName>
        <fullName evidence="2">Uncharacterized protein</fullName>
    </submittedName>
</protein>
<dbReference type="EMBL" id="UINC01074418">
    <property type="protein sequence ID" value="SVC11588.1"/>
    <property type="molecule type" value="Genomic_DNA"/>
</dbReference>
<feature type="compositionally biased region" description="Basic and acidic residues" evidence="1">
    <location>
        <begin position="15"/>
        <end position="28"/>
    </location>
</feature>
<sequence>MMPKSESTKSAQMREVLDRLKEDPKDPFETDIWPPSGGTYDIKSLQSMVARQLMDLAKSIATADIDKPADPFYMRRVYKLLYSKDNPVFQGKLETLVQAYDKLARQNRHKKQFGDIT</sequence>
<gene>
    <name evidence="2" type="ORF">METZ01_LOCUS264442</name>
</gene>
<proteinExistence type="predicted"/>
<name>A0A382JIP4_9ZZZZ</name>
<organism evidence="2">
    <name type="scientific">marine metagenome</name>
    <dbReference type="NCBI Taxonomy" id="408172"/>
    <lineage>
        <taxon>unclassified sequences</taxon>
        <taxon>metagenomes</taxon>
        <taxon>ecological metagenomes</taxon>
    </lineage>
</organism>